<feature type="region of interest" description="Disordered" evidence="3">
    <location>
        <begin position="36"/>
        <end position="76"/>
    </location>
</feature>
<evidence type="ECO:0000259" key="5">
    <source>
        <dbReference type="Pfam" id="PF03537"/>
    </source>
</evidence>
<dbReference type="GO" id="GO:0016787">
    <property type="term" value="F:hydrolase activity"/>
    <property type="evidence" value="ECO:0007669"/>
    <property type="project" value="UniProtKB-KW"/>
</dbReference>
<dbReference type="EC" id="3.2.1.22" evidence="2"/>
<dbReference type="Pfam" id="PF03537">
    <property type="entry name" value="Glyco_hydro_114"/>
    <property type="match status" value="1"/>
</dbReference>
<comment type="catalytic activity">
    <reaction evidence="1">
        <text>Hydrolysis of terminal, non-reducing alpha-D-galactose residues in alpha-D-galactosides, including galactose oligosaccharides, galactomannans and galactolipids.</text>
        <dbReference type="EC" id="3.2.1.22"/>
    </reaction>
</comment>
<dbReference type="InterPro" id="IPR017853">
    <property type="entry name" value="GH"/>
</dbReference>
<evidence type="ECO:0000313" key="7">
    <source>
        <dbReference type="Proteomes" id="UP001610446"/>
    </source>
</evidence>
<organism evidence="6 7">
    <name type="scientific">Aspergillus pseudoustus</name>
    <dbReference type="NCBI Taxonomy" id="1810923"/>
    <lineage>
        <taxon>Eukaryota</taxon>
        <taxon>Fungi</taxon>
        <taxon>Dikarya</taxon>
        <taxon>Ascomycota</taxon>
        <taxon>Pezizomycotina</taxon>
        <taxon>Eurotiomycetes</taxon>
        <taxon>Eurotiomycetidae</taxon>
        <taxon>Eurotiales</taxon>
        <taxon>Aspergillaceae</taxon>
        <taxon>Aspergillus</taxon>
        <taxon>Aspergillus subgen. Nidulantes</taxon>
    </lineage>
</organism>
<reference evidence="6 7" key="1">
    <citation type="submission" date="2024-07" db="EMBL/GenBank/DDBJ databases">
        <title>Section-level genome sequencing and comparative genomics of Aspergillus sections Usti and Cavernicolus.</title>
        <authorList>
            <consortium name="Lawrence Berkeley National Laboratory"/>
            <person name="Nybo J.L."/>
            <person name="Vesth T.C."/>
            <person name="Theobald S."/>
            <person name="Frisvad J.C."/>
            <person name="Larsen T.O."/>
            <person name="Kjaerboelling I."/>
            <person name="Rothschild-Mancinelli K."/>
            <person name="Lyhne E.K."/>
            <person name="Kogle M.E."/>
            <person name="Barry K."/>
            <person name="Clum A."/>
            <person name="Na H."/>
            <person name="Ledsgaard L."/>
            <person name="Lin J."/>
            <person name="Lipzen A."/>
            <person name="Kuo A."/>
            <person name="Riley R."/>
            <person name="Mondo S."/>
            <person name="Labutti K."/>
            <person name="Haridas S."/>
            <person name="Pangalinan J."/>
            <person name="Salamov A.A."/>
            <person name="Simmons B.A."/>
            <person name="Magnuson J.K."/>
            <person name="Chen J."/>
            <person name="Drula E."/>
            <person name="Henrissat B."/>
            <person name="Wiebenga A."/>
            <person name="Lubbers R.J."/>
            <person name="Gomes A.C."/>
            <person name="Makela M.R."/>
            <person name="Stajich J."/>
            <person name="Grigoriev I.V."/>
            <person name="Mortensen U.H."/>
            <person name="De Vries R.P."/>
            <person name="Baker S.E."/>
            <person name="Andersen M.R."/>
        </authorList>
    </citation>
    <scope>NUCLEOTIDE SEQUENCE [LARGE SCALE GENOMIC DNA]</scope>
    <source>
        <strain evidence="6 7">CBS 123904</strain>
    </source>
</reference>
<keyword evidence="4" id="KW-0732">Signal</keyword>
<feature type="chain" id="PRO_5047326933" description="alpha-galactosidase" evidence="4">
    <location>
        <begin position="25"/>
        <end position="325"/>
    </location>
</feature>
<evidence type="ECO:0000256" key="3">
    <source>
        <dbReference type="SAM" id="MobiDB-lite"/>
    </source>
</evidence>
<feature type="compositionally biased region" description="Low complexity" evidence="3">
    <location>
        <begin position="52"/>
        <end position="76"/>
    </location>
</feature>
<dbReference type="EMBL" id="JBFXLU010000087">
    <property type="protein sequence ID" value="KAL2843732.1"/>
    <property type="molecule type" value="Genomic_DNA"/>
</dbReference>
<dbReference type="PANTHER" id="PTHR35273:SF2">
    <property type="entry name" value="ALPHA-GALACTOSIDASE"/>
    <property type="match status" value="1"/>
</dbReference>
<evidence type="ECO:0000256" key="4">
    <source>
        <dbReference type="SAM" id="SignalP"/>
    </source>
</evidence>
<dbReference type="InterPro" id="IPR013785">
    <property type="entry name" value="Aldolase_TIM"/>
</dbReference>
<dbReference type="InterPro" id="IPR004352">
    <property type="entry name" value="GH114_TIM-barrel"/>
</dbReference>
<dbReference type="SUPFAM" id="SSF51445">
    <property type="entry name" value="(Trans)glycosidases"/>
    <property type="match status" value="1"/>
</dbReference>
<accession>A0ABR4JXG0</accession>
<evidence type="ECO:0000256" key="1">
    <source>
        <dbReference type="ARBA" id="ARBA00001255"/>
    </source>
</evidence>
<protein>
    <recommendedName>
        <fullName evidence="2">alpha-galactosidase</fullName>
        <ecNumber evidence="2">3.2.1.22</ecNumber>
    </recommendedName>
</protein>
<keyword evidence="7" id="KW-1185">Reference proteome</keyword>
<dbReference type="Proteomes" id="UP001610446">
    <property type="component" value="Unassembled WGS sequence"/>
</dbReference>
<keyword evidence="6" id="KW-0378">Hydrolase</keyword>
<evidence type="ECO:0000256" key="2">
    <source>
        <dbReference type="ARBA" id="ARBA00012755"/>
    </source>
</evidence>
<dbReference type="Gene3D" id="3.20.20.70">
    <property type="entry name" value="Aldolase class I"/>
    <property type="match status" value="1"/>
</dbReference>
<sequence length="325" mass="34771">MASILIKAILAGGAITACLPATLAAPWRDGHHHGYPGHWTGTDITETETTHKPTASPTTITTTPTSSSSSPTLSSSAPAGIWQPALGSKWDIVLSTALSDTSSAAPIIDIDLFDNSASTISALQSAGSKVICYFSAGTYEDWRSDAAEFADSDLGDALEDWEGERWVDLRSTSLRSIMSSRLDLAVTKGCNGVDPDNVDAFDNSQGGLGLTEDDSIEFMNWLAGEAHSRGLAIGLKNALSIIDGVIDNMEWAVNEQCAEYGECDLYAPFVEQAKPIFHIEYPNGEENSESVSSSEKKSACEGYQDSDLVSTILKKMNLDTWVQEC</sequence>
<feature type="signal peptide" evidence="4">
    <location>
        <begin position="1"/>
        <end position="24"/>
    </location>
</feature>
<proteinExistence type="predicted"/>
<gene>
    <name evidence="6" type="ORF">BJY01DRAFT_264194</name>
</gene>
<dbReference type="PROSITE" id="PS51257">
    <property type="entry name" value="PROKAR_LIPOPROTEIN"/>
    <property type="match status" value="1"/>
</dbReference>
<name>A0ABR4JXG0_9EURO</name>
<feature type="domain" description="Glycoside-hydrolase family GH114 TIM-barrel" evidence="5">
    <location>
        <begin position="89"/>
        <end position="321"/>
    </location>
</feature>
<dbReference type="PANTHER" id="PTHR35273">
    <property type="entry name" value="ALPHA-1,4 POLYGALACTOSAMINIDASE, PUTATIVE (AFU_ORTHOLOGUE AFUA_3G07890)-RELATED"/>
    <property type="match status" value="1"/>
</dbReference>
<evidence type="ECO:0000313" key="6">
    <source>
        <dbReference type="EMBL" id="KAL2843732.1"/>
    </source>
</evidence>
<comment type="caution">
    <text evidence="6">The sequence shown here is derived from an EMBL/GenBank/DDBJ whole genome shotgun (WGS) entry which is preliminary data.</text>
</comment>